<dbReference type="Gene3D" id="3.40.1440.10">
    <property type="entry name" value="GIY-YIG endonuclease"/>
    <property type="match status" value="1"/>
</dbReference>
<evidence type="ECO:0000313" key="3">
    <source>
        <dbReference type="Proteomes" id="UP001148203"/>
    </source>
</evidence>
<dbReference type="SUPFAM" id="SSF82771">
    <property type="entry name" value="GIY-YIG endonuclease"/>
    <property type="match status" value="1"/>
</dbReference>
<keyword evidence="3" id="KW-1185">Reference proteome</keyword>
<accession>A0ABT5NXJ2</accession>
<evidence type="ECO:0000259" key="1">
    <source>
        <dbReference type="Pfam" id="PF01541"/>
    </source>
</evidence>
<organism evidence="2 3">
    <name type="scientific">Pseudomonas fontis</name>
    <dbReference type="NCBI Taxonomy" id="2942633"/>
    <lineage>
        <taxon>Bacteria</taxon>
        <taxon>Pseudomonadati</taxon>
        <taxon>Pseudomonadota</taxon>
        <taxon>Gammaproteobacteria</taxon>
        <taxon>Pseudomonadales</taxon>
        <taxon>Pseudomonadaceae</taxon>
        <taxon>Pseudomonas</taxon>
    </lineage>
</organism>
<dbReference type="Pfam" id="PF01541">
    <property type="entry name" value="GIY-YIG"/>
    <property type="match status" value="1"/>
</dbReference>
<dbReference type="InterPro" id="IPR035901">
    <property type="entry name" value="GIY-YIG_endonuc_sf"/>
</dbReference>
<dbReference type="RefSeq" id="WP_273910114.1">
    <property type="nucleotide sequence ID" value="NZ_JAMDGX010000022.1"/>
</dbReference>
<dbReference type="Proteomes" id="UP001148203">
    <property type="component" value="Unassembled WGS sequence"/>
</dbReference>
<name>A0ABT5NXJ2_9PSED</name>
<sequence>MCQAAAKFRDLTEFRLASEGRSPPAIYQVRQKSSGRVYVGQTTQPFTLRWWQHLIPPTGCKFHAALSSSNITDWEFSVIEVIAYPENCTNRAAYITQRESHWIEALAAVDAGFNTVRLAGVVDQVQVPLPLADLA</sequence>
<dbReference type="InterPro" id="IPR000305">
    <property type="entry name" value="GIY-YIG_endonuc"/>
</dbReference>
<protein>
    <submittedName>
        <fullName evidence="2">GIY-YIG nuclease family protein</fullName>
    </submittedName>
</protein>
<dbReference type="EMBL" id="JAMDGY010000071">
    <property type="protein sequence ID" value="MDD0992923.1"/>
    <property type="molecule type" value="Genomic_DNA"/>
</dbReference>
<gene>
    <name evidence="2" type="ORF">M5G11_20535</name>
</gene>
<feature type="domain" description="GIY-YIG" evidence="1">
    <location>
        <begin position="25"/>
        <end position="107"/>
    </location>
</feature>
<evidence type="ECO:0000313" key="2">
    <source>
        <dbReference type="EMBL" id="MDD0992923.1"/>
    </source>
</evidence>
<reference evidence="2 3" key="1">
    <citation type="submission" date="2022-05" db="EMBL/GenBank/DDBJ databases">
        <title>Novel Pseudomonas spp. Isolated from a Rainbow Trout Aquaculture Facility.</title>
        <authorList>
            <person name="Testerman T."/>
            <person name="Graf J."/>
        </authorList>
    </citation>
    <scope>NUCLEOTIDE SEQUENCE [LARGE SCALE GENOMIC DNA]</scope>
    <source>
        <strain evidence="2 3">ID681</strain>
    </source>
</reference>
<comment type="caution">
    <text evidence="2">The sequence shown here is derived from an EMBL/GenBank/DDBJ whole genome shotgun (WGS) entry which is preliminary data.</text>
</comment>
<proteinExistence type="predicted"/>